<dbReference type="GO" id="GO:0006508">
    <property type="term" value="P:proteolysis"/>
    <property type="evidence" value="ECO:0007669"/>
    <property type="project" value="UniProtKB-KW"/>
</dbReference>
<dbReference type="PANTHER" id="PTHR47967:SF23">
    <property type="entry name" value="OS04G0448300 PROTEIN"/>
    <property type="match status" value="1"/>
</dbReference>
<keyword evidence="5" id="KW-0325">Glycoprotein</keyword>
<feature type="active site" evidence="6">
    <location>
        <position position="275"/>
    </location>
</feature>
<evidence type="ECO:0000313" key="9">
    <source>
        <dbReference type="Proteomes" id="UP001443914"/>
    </source>
</evidence>
<comment type="similarity">
    <text evidence="1">Belongs to the peptidase A1 family.</text>
</comment>
<evidence type="ECO:0000256" key="2">
    <source>
        <dbReference type="ARBA" id="ARBA00022670"/>
    </source>
</evidence>
<dbReference type="CDD" id="cd05476">
    <property type="entry name" value="pepsin_A_like_plant"/>
    <property type="match status" value="1"/>
</dbReference>
<dbReference type="InterPro" id="IPR033121">
    <property type="entry name" value="PEPTIDASE_A1"/>
</dbReference>
<dbReference type="InterPro" id="IPR051708">
    <property type="entry name" value="Plant_Aspart_Prot_A1"/>
</dbReference>
<dbReference type="SUPFAM" id="SSF50630">
    <property type="entry name" value="Acid proteases"/>
    <property type="match status" value="1"/>
</dbReference>
<gene>
    <name evidence="8" type="ORF">RND81_04G102500</name>
</gene>
<evidence type="ECO:0000256" key="6">
    <source>
        <dbReference type="PIRSR" id="PIRSR601461-1"/>
    </source>
</evidence>
<dbReference type="PRINTS" id="PR00792">
    <property type="entry name" value="PEPSIN"/>
</dbReference>
<comment type="caution">
    <text evidence="8">The sequence shown here is derived from an EMBL/GenBank/DDBJ whole genome shotgun (WGS) entry which is preliminary data.</text>
</comment>
<dbReference type="Pfam" id="PF14541">
    <property type="entry name" value="TAXi_C"/>
    <property type="match status" value="1"/>
</dbReference>
<dbReference type="InterPro" id="IPR032861">
    <property type="entry name" value="TAXi_N"/>
</dbReference>
<dbReference type="Pfam" id="PF14543">
    <property type="entry name" value="TAXi_N"/>
    <property type="match status" value="2"/>
</dbReference>
<reference evidence="8" key="1">
    <citation type="submission" date="2024-03" db="EMBL/GenBank/DDBJ databases">
        <title>WGS assembly of Saponaria officinalis var. Norfolk2.</title>
        <authorList>
            <person name="Jenkins J."/>
            <person name="Shu S."/>
            <person name="Grimwood J."/>
            <person name="Barry K."/>
            <person name="Goodstein D."/>
            <person name="Schmutz J."/>
            <person name="Leebens-Mack J."/>
            <person name="Osbourn A."/>
        </authorList>
    </citation>
    <scope>NUCLEOTIDE SEQUENCE [LARGE SCALE GENOMIC DNA]</scope>
    <source>
        <strain evidence="8">JIC</strain>
    </source>
</reference>
<keyword evidence="2" id="KW-0645">Protease</keyword>
<feature type="active site" evidence="6">
    <location>
        <position position="87"/>
    </location>
</feature>
<dbReference type="InterPro" id="IPR034161">
    <property type="entry name" value="Pepsin-like_plant"/>
</dbReference>
<dbReference type="PROSITE" id="PS51767">
    <property type="entry name" value="PEPTIDASE_A1"/>
    <property type="match status" value="1"/>
</dbReference>
<name>A0AAW1LJM5_SAPOF</name>
<dbReference type="GO" id="GO:0004190">
    <property type="term" value="F:aspartic-type endopeptidase activity"/>
    <property type="evidence" value="ECO:0007669"/>
    <property type="project" value="UniProtKB-KW"/>
</dbReference>
<evidence type="ECO:0000256" key="4">
    <source>
        <dbReference type="ARBA" id="ARBA00022801"/>
    </source>
</evidence>
<evidence type="ECO:0000259" key="7">
    <source>
        <dbReference type="PROSITE" id="PS51767"/>
    </source>
</evidence>
<dbReference type="Gene3D" id="2.40.70.10">
    <property type="entry name" value="Acid Proteases"/>
    <property type="match status" value="2"/>
</dbReference>
<accession>A0AAW1LJM5</accession>
<organism evidence="8 9">
    <name type="scientific">Saponaria officinalis</name>
    <name type="common">Common soapwort</name>
    <name type="synonym">Lychnis saponaria</name>
    <dbReference type="NCBI Taxonomy" id="3572"/>
    <lineage>
        <taxon>Eukaryota</taxon>
        <taxon>Viridiplantae</taxon>
        <taxon>Streptophyta</taxon>
        <taxon>Embryophyta</taxon>
        <taxon>Tracheophyta</taxon>
        <taxon>Spermatophyta</taxon>
        <taxon>Magnoliopsida</taxon>
        <taxon>eudicotyledons</taxon>
        <taxon>Gunneridae</taxon>
        <taxon>Pentapetalae</taxon>
        <taxon>Caryophyllales</taxon>
        <taxon>Caryophyllaceae</taxon>
        <taxon>Caryophylleae</taxon>
        <taxon>Saponaria</taxon>
    </lineage>
</organism>
<dbReference type="AlphaFoldDB" id="A0AAW1LJM5"/>
<dbReference type="EMBL" id="JBDFQZ010000004">
    <property type="protein sequence ID" value="KAK9733942.1"/>
    <property type="molecule type" value="Genomic_DNA"/>
</dbReference>
<feature type="domain" description="Peptidase A1" evidence="7">
    <location>
        <begin position="65"/>
        <end position="404"/>
    </location>
</feature>
<dbReference type="InterPro" id="IPR001461">
    <property type="entry name" value="Aspartic_peptidase_A1"/>
</dbReference>
<dbReference type="InterPro" id="IPR021109">
    <property type="entry name" value="Peptidase_aspartic_dom_sf"/>
</dbReference>
<evidence type="ECO:0000313" key="8">
    <source>
        <dbReference type="EMBL" id="KAK9733942.1"/>
    </source>
</evidence>
<keyword evidence="3" id="KW-0064">Aspartyl protease</keyword>
<dbReference type="Proteomes" id="UP001443914">
    <property type="component" value="Unassembled WGS sequence"/>
</dbReference>
<dbReference type="GO" id="GO:0005576">
    <property type="term" value="C:extracellular region"/>
    <property type="evidence" value="ECO:0007669"/>
    <property type="project" value="TreeGrafter"/>
</dbReference>
<keyword evidence="9" id="KW-1185">Reference proteome</keyword>
<proteinExistence type="inferred from homology"/>
<evidence type="ECO:0000256" key="3">
    <source>
        <dbReference type="ARBA" id="ARBA00022750"/>
    </source>
</evidence>
<sequence>MIHIDSPNSPTYQPELSDFDRFQILLAISDYRMRYLTTNSTQQHDVPEYHELNTMTRLYKYDYTYYVELGLGEFDGGSYHSIFLIVDTGSPVTWTQCEGCRACFTQSSPHFPRSRSQTYRQYDKDHCMFHDTYTDGMDLKGFWAREKLTFVSSIAEELIHEFVFVCGIEITNFIPGALGMGRGQSSLLTQLGTRGNYQFSYCLQHFNNLASDTYIRFGDAIQRLPNMFSTPLVYGGIPTHYYVSLIDISVNDKRLNLPQHLFQAKLNNTGGTVFDTGTILTYLVSEAFDIVVDEIATYVENYNPSLRKSTNLRGSDAPCWEAIFYTPDVHFPPLIFHFDGYADLFIYPSNVMIKASHGAHPLGKYCATLGRVQPNGWDINIIGSIYQMNQLVIFDVGNSLLLFAHVDCNIEV</sequence>
<keyword evidence="4" id="KW-0378">Hydrolase</keyword>
<evidence type="ECO:0000256" key="1">
    <source>
        <dbReference type="ARBA" id="ARBA00007447"/>
    </source>
</evidence>
<protein>
    <recommendedName>
        <fullName evidence="7">Peptidase A1 domain-containing protein</fullName>
    </recommendedName>
</protein>
<dbReference type="PANTHER" id="PTHR47967">
    <property type="entry name" value="OS07G0603500 PROTEIN-RELATED"/>
    <property type="match status" value="1"/>
</dbReference>
<dbReference type="InterPro" id="IPR032799">
    <property type="entry name" value="TAXi_C"/>
</dbReference>
<evidence type="ECO:0000256" key="5">
    <source>
        <dbReference type="ARBA" id="ARBA00023180"/>
    </source>
</evidence>